<dbReference type="SUPFAM" id="SSF53927">
    <property type="entry name" value="Cytidine deaminase-like"/>
    <property type="match status" value="1"/>
</dbReference>
<dbReference type="Pfam" id="PF00383">
    <property type="entry name" value="dCMP_cyt_deam_1"/>
    <property type="match status" value="1"/>
</dbReference>
<dbReference type="PANTHER" id="PTHR11079:SF161">
    <property type="entry name" value="CMP_DCMP-TYPE DEAMINASE DOMAIN-CONTAINING PROTEIN"/>
    <property type="match status" value="1"/>
</dbReference>
<keyword evidence="3" id="KW-1185">Reference proteome</keyword>
<evidence type="ECO:0000313" key="2">
    <source>
        <dbReference type="EMBL" id="KAG2172347.1"/>
    </source>
</evidence>
<feature type="domain" description="CMP/dCMP-type deaminase" evidence="1">
    <location>
        <begin position="11"/>
        <end position="120"/>
    </location>
</feature>
<dbReference type="InterPro" id="IPR016193">
    <property type="entry name" value="Cytidine_deaminase-like"/>
</dbReference>
<dbReference type="InterPro" id="IPR002125">
    <property type="entry name" value="CMP_dCMP_dom"/>
</dbReference>
<protein>
    <recommendedName>
        <fullName evidence="1">CMP/dCMP-type deaminase domain-containing protein</fullName>
    </recommendedName>
</protein>
<gene>
    <name evidence="2" type="ORF">INT43_004889</name>
</gene>
<dbReference type="EMBL" id="JAEPQZ010000017">
    <property type="protein sequence ID" value="KAG2172347.1"/>
    <property type="molecule type" value="Genomic_DNA"/>
</dbReference>
<dbReference type="AlphaFoldDB" id="A0A8H7PE97"/>
<sequence length="164" mass="18250">MNSNYTEPSHEDIIKYLKLTIKVAARSITLGHHPFGAIVVGPEGNVLAEQGNIDTLNHAESTICRIVYTNYPQEYLNRCTLYTSFEPCAMCSGSCYWAGIGGVVYGATEERLLALTGNSDENPTMSLPCRQVFDAGQRKVKVFGPFPELEEEIVADHLQFWKDN</sequence>
<dbReference type="Gene3D" id="3.40.140.10">
    <property type="entry name" value="Cytidine Deaminase, domain 2"/>
    <property type="match status" value="1"/>
</dbReference>
<proteinExistence type="predicted"/>
<dbReference type="GO" id="GO:0047974">
    <property type="term" value="F:guanosine deaminase activity"/>
    <property type="evidence" value="ECO:0007669"/>
    <property type="project" value="TreeGrafter"/>
</dbReference>
<dbReference type="Proteomes" id="UP000654370">
    <property type="component" value="Unassembled WGS sequence"/>
</dbReference>
<dbReference type="GO" id="GO:0006152">
    <property type="term" value="P:purine nucleoside catabolic process"/>
    <property type="evidence" value="ECO:0007669"/>
    <property type="project" value="TreeGrafter"/>
</dbReference>
<dbReference type="PROSITE" id="PS51747">
    <property type="entry name" value="CYT_DCMP_DEAMINASES_2"/>
    <property type="match status" value="1"/>
</dbReference>
<evidence type="ECO:0000259" key="1">
    <source>
        <dbReference type="PROSITE" id="PS51747"/>
    </source>
</evidence>
<name>A0A8H7PE97_MORIS</name>
<dbReference type="PANTHER" id="PTHR11079">
    <property type="entry name" value="CYTOSINE DEAMINASE FAMILY MEMBER"/>
    <property type="match status" value="1"/>
</dbReference>
<organism evidence="2 3">
    <name type="scientific">Mortierella isabellina</name>
    <name type="common">Filamentous fungus</name>
    <name type="synonym">Umbelopsis isabellina</name>
    <dbReference type="NCBI Taxonomy" id="91625"/>
    <lineage>
        <taxon>Eukaryota</taxon>
        <taxon>Fungi</taxon>
        <taxon>Fungi incertae sedis</taxon>
        <taxon>Mucoromycota</taxon>
        <taxon>Mucoromycotina</taxon>
        <taxon>Umbelopsidomycetes</taxon>
        <taxon>Umbelopsidales</taxon>
        <taxon>Umbelopsidaceae</taxon>
        <taxon>Umbelopsis</taxon>
    </lineage>
</organism>
<dbReference type="CDD" id="cd01285">
    <property type="entry name" value="nucleoside_deaminase"/>
    <property type="match status" value="1"/>
</dbReference>
<comment type="caution">
    <text evidence="2">The sequence shown here is derived from an EMBL/GenBank/DDBJ whole genome shotgun (WGS) entry which is preliminary data.</text>
</comment>
<dbReference type="OrthoDB" id="408702at2759"/>
<reference evidence="2" key="1">
    <citation type="submission" date="2020-12" db="EMBL/GenBank/DDBJ databases">
        <title>Metabolic potential, ecology and presence of endohyphal bacteria is reflected in genomic diversity of Mucoromycotina.</title>
        <authorList>
            <person name="Muszewska A."/>
            <person name="Okrasinska A."/>
            <person name="Steczkiewicz K."/>
            <person name="Drgas O."/>
            <person name="Orlowska M."/>
            <person name="Perlinska-Lenart U."/>
            <person name="Aleksandrzak-Piekarczyk T."/>
            <person name="Szatraj K."/>
            <person name="Zielenkiewicz U."/>
            <person name="Pilsyk S."/>
            <person name="Malc E."/>
            <person name="Mieczkowski P."/>
            <person name="Kruszewska J.S."/>
            <person name="Biernat P."/>
            <person name="Pawlowska J."/>
        </authorList>
    </citation>
    <scope>NUCLEOTIDE SEQUENCE</scope>
    <source>
        <strain evidence="2">WA0000067209</strain>
    </source>
</reference>
<evidence type="ECO:0000313" key="3">
    <source>
        <dbReference type="Proteomes" id="UP000654370"/>
    </source>
</evidence>
<accession>A0A8H7PE97</accession>